<sequence length="144" mass="16456">MLKYIENSLTSIPLCESRFTSGEEVIVVNGYGLVLQGFKVIGFSQPCQERQAYIHLDWDCYWFSLPDSRVFKTYELSSFYRIYSPTKGFLGLDDDNSLIWLSNSQYSELYSQTTKDNFSATSMCENGVADAVYVKALDSEPTRD</sequence>
<protein>
    <submittedName>
        <fullName evidence="1">Uncharacterized protein</fullName>
    </submittedName>
</protein>
<keyword evidence="1" id="KW-0614">Plasmid</keyword>
<proteinExistence type="predicted"/>
<dbReference type="Proteomes" id="UP001156560">
    <property type="component" value="Plasmid pHLA"/>
</dbReference>
<dbReference type="RefSeq" id="WP_025636763.1">
    <property type="nucleotide sequence ID" value="NZ_CP114196.1"/>
</dbReference>
<reference evidence="1" key="1">
    <citation type="submission" date="2022-12" db="EMBL/GenBank/DDBJ databases">
        <title>Vibrio parahaemolyticus become highly virulent by producing novel Tc toxins.</title>
        <authorList>
            <person name="Yang F."/>
            <person name="You Y."/>
            <person name="Lai Q."/>
            <person name="Xu L."/>
            <person name="Li F."/>
        </authorList>
    </citation>
    <scope>NUCLEOTIDE SEQUENCE</scope>
    <source>
        <strain evidence="1">Vp-HL-202005</strain>
        <plasmid evidence="1">pHLA</plasmid>
    </source>
</reference>
<dbReference type="AlphaFoldDB" id="A0AA47JMZ8"/>
<accession>A0AA47JMZ8</accession>
<dbReference type="EMBL" id="CP114196">
    <property type="protein sequence ID" value="WAT93774.1"/>
    <property type="molecule type" value="Genomic_DNA"/>
</dbReference>
<geneLocation type="plasmid" evidence="1 2">
    <name>pHLA</name>
</geneLocation>
<evidence type="ECO:0000313" key="1">
    <source>
        <dbReference type="EMBL" id="WAT93774.1"/>
    </source>
</evidence>
<evidence type="ECO:0000313" key="2">
    <source>
        <dbReference type="Proteomes" id="UP001156560"/>
    </source>
</evidence>
<organism evidence="1 2">
    <name type="scientific">Vibrio parahaemolyticus</name>
    <dbReference type="NCBI Taxonomy" id="670"/>
    <lineage>
        <taxon>Bacteria</taxon>
        <taxon>Pseudomonadati</taxon>
        <taxon>Pseudomonadota</taxon>
        <taxon>Gammaproteobacteria</taxon>
        <taxon>Vibrionales</taxon>
        <taxon>Vibrionaceae</taxon>
        <taxon>Vibrio</taxon>
    </lineage>
</organism>
<gene>
    <name evidence="1" type="ORF">O1Q84_25980</name>
</gene>
<name>A0AA47JMZ8_VIBPH</name>